<dbReference type="AlphaFoldDB" id="A0A392P566"/>
<dbReference type="Proteomes" id="UP000265520">
    <property type="component" value="Unassembled WGS sequence"/>
</dbReference>
<evidence type="ECO:0000313" key="2">
    <source>
        <dbReference type="EMBL" id="MCI07188.1"/>
    </source>
</evidence>
<accession>A0A392P566</accession>
<comment type="caution">
    <text evidence="2">The sequence shown here is derived from an EMBL/GenBank/DDBJ whole genome shotgun (WGS) entry which is preliminary data.</text>
</comment>
<keyword evidence="3" id="KW-1185">Reference proteome</keyword>
<feature type="region of interest" description="Disordered" evidence="1">
    <location>
        <begin position="43"/>
        <end position="67"/>
    </location>
</feature>
<evidence type="ECO:0000313" key="3">
    <source>
        <dbReference type="Proteomes" id="UP000265520"/>
    </source>
</evidence>
<name>A0A392P566_9FABA</name>
<protein>
    <submittedName>
        <fullName evidence="2">Uncharacterized protein</fullName>
    </submittedName>
</protein>
<evidence type="ECO:0000256" key="1">
    <source>
        <dbReference type="SAM" id="MobiDB-lite"/>
    </source>
</evidence>
<sequence length="67" mass="7307">MYTMHCKQLKFLPDLPMPAAIKQDQNGPITSLKPVTAVAESTRAWQTKKATSHPEASVTAVAEPTRS</sequence>
<proteinExistence type="predicted"/>
<dbReference type="EMBL" id="LXQA010064486">
    <property type="protein sequence ID" value="MCI07188.1"/>
    <property type="molecule type" value="Genomic_DNA"/>
</dbReference>
<reference evidence="2 3" key="1">
    <citation type="journal article" date="2018" name="Front. Plant Sci.">
        <title>Red Clover (Trifolium pratense) and Zigzag Clover (T. medium) - A Picture of Genomic Similarities and Differences.</title>
        <authorList>
            <person name="Dluhosova J."/>
            <person name="Istvanek J."/>
            <person name="Nedelnik J."/>
            <person name="Repkova J."/>
        </authorList>
    </citation>
    <scope>NUCLEOTIDE SEQUENCE [LARGE SCALE GENOMIC DNA]</scope>
    <source>
        <strain evidence="3">cv. 10/8</strain>
        <tissue evidence="2">Leaf</tissue>
    </source>
</reference>
<organism evidence="2 3">
    <name type="scientific">Trifolium medium</name>
    <dbReference type="NCBI Taxonomy" id="97028"/>
    <lineage>
        <taxon>Eukaryota</taxon>
        <taxon>Viridiplantae</taxon>
        <taxon>Streptophyta</taxon>
        <taxon>Embryophyta</taxon>
        <taxon>Tracheophyta</taxon>
        <taxon>Spermatophyta</taxon>
        <taxon>Magnoliopsida</taxon>
        <taxon>eudicotyledons</taxon>
        <taxon>Gunneridae</taxon>
        <taxon>Pentapetalae</taxon>
        <taxon>rosids</taxon>
        <taxon>fabids</taxon>
        <taxon>Fabales</taxon>
        <taxon>Fabaceae</taxon>
        <taxon>Papilionoideae</taxon>
        <taxon>50 kb inversion clade</taxon>
        <taxon>NPAAA clade</taxon>
        <taxon>Hologalegina</taxon>
        <taxon>IRL clade</taxon>
        <taxon>Trifolieae</taxon>
        <taxon>Trifolium</taxon>
    </lineage>
</organism>